<dbReference type="OrthoDB" id="439943at2759"/>
<protein>
    <submittedName>
        <fullName evidence="3">Uncharacterized protein</fullName>
    </submittedName>
</protein>
<sequence length="105" mass="12314">MEDKFNGRSNYPYVFLNDEPFEENFMSMPWSMTEGGFFYERWGDSPVHSISAAMFLQKEEVHWFEDIGYLHPGWQHCPSGDAWLKNRRTCDPNDDGSSDTITKGY</sequence>
<evidence type="ECO:0000256" key="2">
    <source>
        <dbReference type="ARBA" id="ARBA00022679"/>
    </source>
</evidence>
<dbReference type="GO" id="GO:0005794">
    <property type="term" value="C:Golgi apparatus"/>
    <property type="evidence" value="ECO:0007669"/>
    <property type="project" value="TreeGrafter"/>
</dbReference>
<accession>A0A1Y1VXV6</accession>
<dbReference type="Pfam" id="PF01793">
    <property type="entry name" value="Glyco_transf_15"/>
    <property type="match status" value="1"/>
</dbReference>
<dbReference type="Gene3D" id="3.90.550.10">
    <property type="entry name" value="Spore Coat Polysaccharide Biosynthesis Protein SpsA, Chain A"/>
    <property type="match status" value="2"/>
</dbReference>
<dbReference type="InterPro" id="IPR029044">
    <property type="entry name" value="Nucleotide-diphossugar_trans"/>
</dbReference>
<evidence type="ECO:0000313" key="3">
    <source>
        <dbReference type="EMBL" id="ORX65634.1"/>
    </source>
</evidence>
<dbReference type="GO" id="GO:0000026">
    <property type="term" value="F:alpha-1,2-mannosyltransferase activity"/>
    <property type="evidence" value="ECO:0007669"/>
    <property type="project" value="TreeGrafter"/>
</dbReference>
<dbReference type="AlphaFoldDB" id="A0A1Y1VXV6"/>
<dbReference type="STRING" id="61395.A0A1Y1VXV6"/>
<proteinExistence type="inferred from homology"/>
<keyword evidence="4" id="KW-1185">Reference proteome</keyword>
<dbReference type="InterPro" id="IPR002685">
    <property type="entry name" value="Glyco_trans_15"/>
</dbReference>
<dbReference type="GO" id="GO:0000032">
    <property type="term" value="P:cell wall mannoprotein biosynthetic process"/>
    <property type="evidence" value="ECO:0007669"/>
    <property type="project" value="TreeGrafter"/>
</dbReference>
<comment type="similarity">
    <text evidence="1">Belongs to the glycosyltransferase 15 family.</text>
</comment>
<dbReference type="EMBL" id="MCFD01000024">
    <property type="protein sequence ID" value="ORX65634.1"/>
    <property type="molecule type" value="Genomic_DNA"/>
</dbReference>
<dbReference type="Proteomes" id="UP000193922">
    <property type="component" value="Unassembled WGS sequence"/>
</dbReference>
<dbReference type="GO" id="GO:0016020">
    <property type="term" value="C:membrane"/>
    <property type="evidence" value="ECO:0007669"/>
    <property type="project" value="InterPro"/>
</dbReference>
<dbReference type="RefSeq" id="XP_040739757.1">
    <property type="nucleotide sequence ID" value="XM_040890968.1"/>
</dbReference>
<evidence type="ECO:0000313" key="4">
    <source>
        <dbReference type="Proteomes" id="UP000193922"/>
    </source>
</evidence>
<comment type="caution">
    <text evidence="3">The sequence shown here is derived from an EMBL/GenBank/DDBJ whole genome shotgun (WGS) entry which is preliminary data.</text>
</comment>
<dbReference type="GO" id="GO:0006487">
    <property type="term" value="P:protein N-linked glycosylation"/>
    <property type="evidence" value="ECO:0007669"/>
    <property type="project" value="TreeGrafter"/>
</dbReference>
<dbReference type="GeneID" id="63807616"/>
<evidence type="ECO:0000256" key="1">
    <source>
        <dbReference type="ARBA" id="ARBA00007677"/>
    </source>
</evidence>
<dbReference type="PANTHER" id="PTHR31121:SF6">
    <property type="entry name" value="ALPHA-1,2 MANNOSYLTRANSFERASE KTR1"/>
    <property type="match status" value="1"/>
</dbReference>
<reference evidence="3 4" key="1">
    <citation type="submission" date="2016-07" db="EMBL/GenBank/DDBJ databases">
        <title>Pervasive Adenine N6-methylation of Active Genes in Fungi.</title>
        <authorList>
            <consortium name="DOE Joint Genome Institute"/>
            <person name="Mondo S.J."/>
            <person name="Dannebaum R.O."/>
            <person name="Kuo R.C."/>
            <person name="Labutti K."/>
            <person name="Haridas S."/>
            <person name="Kuo A."/>
            <person name="Salamov A."/>
            <person name="Ahrendt S.R."/>
            <person name="Lipzen A."/>
            <person name="Sullivan W."/>
            <person name="Andreopoulos W.B."/>
            <person name="Clum A."/>
            <person name="Lindquist E."/>
            <person name="Daum C."/>
            <person name="Ramamoorthy G.K."/>
            <person name="Gryganskyi A."/>
            <person name="Culley D."/>
            <person name="Magnuson J.K."/>
            <person name="James T.Y."/>
            <person name="O'Malley M.A."/>
            <person name="Stajich J.E."/>
            <person name="Spatafora J.W."/>
            <person name="Visel A."/>
            <person name="Grigoriev I.V."/>
        </authorList>
    </citation>
    <scope>NUCLEOTIDE SEQUENCE [LARGE SCALE GENOMIC DNA]</scope>
    <source>
        <strain evidence="3 4">ATCC 12442</strain>
    </source>
</reference>
<organism evidence="3 4">
    <name type="scientific">Linderina pennispora</name>
    <dbReference type="NCBI Taxonomy" id="61395"/>
    <lineage>
        <taxon>Eukaryota</taxon>
        <taxon>Fungi</taxon>
        <taxon>Fungi incertae sedis</taxon>
        <taxon>Zoopagomycota</taxon>
        <taxon>Kickxellomycotina</taxon>
        <taxon>Kickxellomycetes</taxon>
        <taxon>Kickxellales</taxon>
        <taxon>Kickxellaceae</taxon>
        <taxon>Linderina</taxon>
    </lineage>
</organism>
<dbReference type="PANTHER" id="PTHR31121">
    <property type="entry name" value="ALPHA-1,2 MANNOSYLTRANSFERASE KTR1"/>
    <property type="match status" value="1"/>
</dbReference>
<gene>
    <name evidence="3" type="ORF">DL89DRAFT_310734</name>
</gene>
<dbReference type="SUPFAM" id="SSF53448">
    <property type="entry name" value="Nucleotide-diphospho-sugar transferases"/>
    <property type="match status" value="2"/>
</dbReference>
<name>A0A1Y1VXV6_9FUNG</name>
<keyword evidence="2" id="KW-0808">Transferase</keyword>